<organism evidence="2 3">
    <name type="scientific">Lacrimispora algidixylanolytica</name>
    <dbReference type="NCBI Taxonomy" id="94868"/>
    <lineage>
        <taxon>Bacteria</taxon>
        <taxon>Bacillati</taxon>
        <taxon>Bacillota</taxon>
        <taxon>Clostridia</taxon>
        <taxon>Lachnospirales</taxon>
        <taxon>Lachnospiraceae</taxon>
        <taxon>Lacrimispora</taxon>
    </lineage>
</organism>
<accession>A0A419SUK6</accession>
<dbReference type="AlphaFoldDB" id="A0A419SUK6"/>
<protein>
    <recommendedName>
        <fullName evidence="1">Shedu protein SduA C-terminal domain-containing protein</fullName>
    </recommendedName>
</protein>
<proteinExistence type="predicted"/>
<comment type="caution">
    <text evidence="2">The sequence shown here is derived from an EMBL/GenBank/DDBJ whole genome shotgun (WGS) entry which is preliminary data.</text>
</comment>
<reference evidence="2 3" key="1">
    <citation type="submission" date="2016-08" db="EMBL/GenBank/DDBJ databases">
        <title>A new outlook on sporulation: Clostridium algidixylanolyticum.</title>
        <authorList>
            <person name="Poppleton D.I."/>
            <person name="Gribaldo S."/>
        </authorList>
    </citation>
    <scope>NUCLEOTIDE SEQUENCE [LARGE SCALE GENOMIC DNA]</scope>
    <source>
        <strain evidence="2 3">SPL73</strain>
    </source>
</reference>
<name>A0A419SUK6_9FIRM</name>
<evidence type="ECO:0000259" key="1">
    <source>
        <dbReference type="Pfam" id="PF14082"/>
    </source>
</evidence>
<gene>
    <name evidence="2" type="ORF">BET01_09040</name>
</gene>
<keyword evidence="3" id="KW-1185">Reference proteome</keyword>
<dbReference type="InterPro" id="IPR025359">
    <property type="entry name" value="SduA_C"/>
</dbReference>
<dbReference type="EMBL" id="MCIA01000033">
    <property type="protein sequence ID" value="RKD28878.1"/>
    <property type="molecule type" value="Genomic_DNA"/>
</dbReference>
<evidence type="ECO:0000313" key="2">
    <source>
        <dbReference type="EMBL" id="RKD28878.1"/>
    </source>
</evidence>
<evidence type="ECO:0000313" key="3">
    <source>
        <dbReference type="Proteomes" id="UP000284277"/>
    </source>
</evidence>
<sequence length="368" mass="43450">MKLNDFIFEYESNTRYPGLCRIRTFINNKNELYVVFTDLDIKNPSASVTNDLEKIYYGLMNNGFITQKYKVIEHYEHIDVFLSLGDAKFGEFSLVELKAGDMTLWHRCNVKQILEFLDVKEEEFLNKTWNDWRHINTIEQKRTRIYPFLDYGFNENIEVIRRRLELEDNKLNKVQISELISNKSAEKDFLDLLKKDLTIFAEVYASPPEEYICFSEFPIGDGGRVDFALFSSRSRMDVTLIEIKGAEFELMVNNGGYYTFSKKMEIAISQIKARSGYVHRNYSEFRKYVHQVRQEVEGGNRLYNSLIGPKGNLLVDPNKDINIRYIVIGGRTNDDLRESWKRHEYECSNNPPMHIETWNSFIRRMSRS</sequence>
<dbReference type="OrthoDB" id="2088338at2"/>
<dbReference type="Proteomes" id="UP000284277">
    <property type="component" value="Unassembled WGS sequence"/>
</dbReference>
<feature type="domain" description="Shedu protein SduA C-terminal" evidence="1">
    <location>
        <begin position="184"/>
        <end position="362"/>
    </location>
</feature>
<dbReference type="RefSeq" id="WP_120198322.1">
    <property type="nucleotide sequence ID" value="NZ_MCIA01000033.1"/>
</dbReference>
<dbReference type="Pfam" id="PF14082">
    <property type="entry name" value="SduA_C"/>
    <property type="match status" value="1"/>
</dbReference>